<protein>
    <recommendedName>
        <fullName evidence="3">DUF370 domain-containing protein</fullName>
    </recommendedName>
</protein>
<dbReference type="EMBL" id="CP002281">
    <property type="protein sequence ID" value="ADO81795.1"/>
    <property type="molecule type" value="Genomic_DNA"/>
</dbReference>
<dbReference type="RefSeq" id="WP_013386467.1">
    <property type="nucleotide sequence ID" value="NC_014632.1"/>
</dbReference>
<evidence type="ECO:0008006" key="3">
    <source>
        <dbReference type="Google" id="ProtNLM"/>
    </source>
</evidence>
<dbReference type="AlphaFoldDB" id="E3H636"/>
<dbReference type="eggNOG" id="ENOG5033M19">
    <property type="taxonomic scope" value="Bacteria"/>
</dbReference>
<evidence type="ECO:0000313" key="2">
    <source>
        <dbReference type="Proteomes" id="UP000006875"/>
    </source>
</evidence>
<organism evidence="1 2">
    <name type="scientific">Ilyobacter polytropus (strain ATCC 51220 / DSM 2926 / LMG 16218 / CuHBu1)</name>
    <dbReference type="NCBI Taxonomy" id="572544"/>
    <lineage>
        <taxon>Bacteria</taxon>
        <taxon>Fusobacteriati</taxon>
        <taxon>Fusobacteriota</taxon>
        <taxon>Fusobacteriia</taxon>
        <taxon>Fusobacteriales</taxon>
        <taxon>Fusobacteriaceae</taxon>
        <taxon>Ilyobacter</taxon>
    </lineage>
</organism>
<gene>
    <name evidence="1" type="ordered locus">Ilyop_0005</name>
</gene>
<dbReference type="STRING" id="572544.Ilyop_0005"/>
<proteinExistence type="predicted"/>
<accession>E3H636</accession>
<dbReference type="NCBIfam" id="NF046065">
    <property type="entry name" value="MtxRegRemB"/>
    <property type="match status" value="1"/>
</dbReference>
<dbReference type="HOGENOM" id="CLU_173118_3_0_0"/>
<sequence length="95" mass="11306">MYIYLEDEFFIPLKEIVAVVDYNKFMSSPEGKKFYDENKNKIIDLSAKDRRSLVITDKFFYMTSYVVRSIQDRGNEFERLKAKGKRNIKKYNGGL</sequence>
<keyword evidence="2" id="KW-1185">Reference proteome</keyword>
<name>E3H636_ILYPC</name>
<dbReference type="OrthoDB" id="88917at2"/>
<dbReference type="Proteomes" id="UP000006875">
    <property type="component" value="Chromosome"/>
</dbReference>
<evidence type="ECO:0000313" key="1">
    <source>
        <dbReference type="EMBL" id="ADO81795.1"/>
    </source>
</evidence>
<reference evidence="1 2" key="1">
    <citation type="journal article" date="2010" name="Stand. Genomic Sci.">
        <title>Complete genome sequence of Ilyobacter polytropus type strain (CuHbu1).</title>
        <authorList>
            <person name="Sikorski J."/>
            <person name="Chertkov O."/>
            <person name="Lapidus A."/>
            <person name="Nolan M."/>
            <person name="Lucas S."/>
            <person name="Del Rio T.G."/>
            <person name="Tice H."/>
            <person name="Cheng J.F."/>
            <person name="Tapia R."/>
            <person name="Han C."/>
            <person name="Goodwin L."/>
            <person name="Pitluck S."/>
            <person name="Liolios K."/>
            <person name="Ivanova N."/>
            <person name="Mavromatis K."/>
            <person name="Mikhailova N."/>
            <person name="Pati A."/>
            <person name="Chen A."/>
            <person name="Palaniappan K."/>
            <person name="Land M."/>
            <person name="Hauser L."/>
            <person name="Chang Y.J."/>
            <person name="Jeffries C.D."/>
            <person name="Brambilla E."/>
            <person name="Yasawong M."/>
            <person name="Rohde M."/>
            <person name="Pukall R."/>
            <person name="Spring S."/>
            <person name="Goker M."/>
            <person name="Woyke T."/>
            <person name="Bristow J."/>
            <person name="Eisen J.A."/>
            <person name="Markowitz V."/>
            <person name="Hugenholtz P."/>
            <person name="Kyrpides N.C."/>
            <person name="Klenk H.P."/>
        </authorList>
    </citation>
    <scope>NUCLEOTIDE SEQUENCE [LARGE SCALE GENOMIC DNA]</scope>
    <source>
        <strain evidence="2">ATCC 51220 / DSM 2926 / LMG 16218 / CuHBu1</strain>
    </source>
</reference>
<dbReference type="KEGG" id="ipo:Ilyop_0005"/>